<dbReference type="InterPro" id="IPR043597">
    <property type="entry name" value="TPH_dom"/>
</dbReference>
<evidence type="ECO:0000256" key="2">
    <source>
        <dbReference type="SAM" id="Coils"/>
    </source>
</evidence>
<evidence type="ECO:0000313" key="4">
    <source>
        <dbReference type="EMBL" id="CAG9767453.1"/>
    </source>
</evidence>
<dbReference type="PANTHER" id="PTHR28663:SF1">
    <property type="entry name" value="CILIA- AND FLAGELLA- ASSOCIATED PROTEIN 210"/>
    <property type="match status" value="1"/>
</dbReference>
<evidence type="ECO:0000259" key="3">
    <source>
        <dbReference type="Pfam" id="PF13868"/>
    </source>
</evidence>
<dbReference type="GO" id="GO:0005879">
    <property type="term" value="C:axonemal microtubule"/>
    <property type="evidence" value="ECO:0007669"/>
    <property type="project" value="TreeGrafter"/>
</dbReference>
<evidence type="ECO:0000313" key="5">
    <source>
        <dbReference type="Proteomes" id="UP001152799"/>
    </source>
</evidence>
<dbReference type="PANTHER" id="PTHR28663">
    <property type="entry name" value="COILED-COIL DOMAIN-CONTAINING PROTEIN 173"/>
    <property type="match status" value="1"/>
</dbReference>
<dbReference type="OrthoDB" id="331765at2759"/>
<keyword evidence="5" id="KW-1185">Reference proteome</keyword>
<accession>A0A9N9MQB9</accession>
<dbReference type="Pfam" id="PF13868">
    <property type="entry name" value="TPH"/>
    <property type="match status" value="1"/>
</dbReference>
<name>A0A9N9MQB9_9CUCU</name>
<organism evidence="4 5">
    <name type="scientific">Ceutorhynchus assimilis</name>
    <name type="common">cabbage seed weevil</name>
    <dbReference type="NCBI Taxonomy" id="467358"/>
    <lineage>
        <taxon>Eukaryota</taxon>
        <taxon>Metazoa</taxon>
        <taxon>Ecdysozoa</taxon>
        <taxon>Arthropoda</taxon>
        <taxon>Hexapoda</taxon>
        <taxon>Insecta</taxon>
        <taxon>Pterygota</taxon>
        <taxon>Neoptera</taxon>
        <taxon>Endopterygota</taxon>
        <taxon>Coleoptera</taxon>
        <taxon>Polyphaga</taxon>
        <taxon>Cucujiformia</taxon>
        <taxon>Curculionidae</taxon>
        <taxon>Ceutorhynchinae</taxon>
        <taxon>Ceutorhynchus</taxon>
    </lineage>
</organism>
<dbReference type="AlphaFoldDB" id="A0A9N9MQB9"/>
<sequence>MESTWYLFPGQTLENTKISDRARALHMTQSSLDEIKSHINRQKLLQEVVDREAAVKKYLKDGSRNMTESWPNSLENVRKRKEKERLELIEQRKEERERRFFQLRKEQEEIRKAYMEKVKKQIYMTTGHARDLTSALLTSEVLFERQKQQEFQEKIKIHEIEEEKIYAETQKKLAEEEAVAKEEKKQKILEKEKKHFEELKIIVAEKNTAKKAAKEEKIKKEALDNIEAVKEEEIFKKIILEDKLQRKKQLFEERKTYLREQKEREAQTLKEQKELDEVIQIYTDTKHNIDCMRKAREKELRDNAVKLREKIAAMVMAEEMDKSAAEELILKKAIKEKEAAEIEKNKAKQEYDKKMKEEIIKNREEVLAREEERKQKENEIKKWELLNRFKTDQYMKIYEDQKKRKLWHDIIKYRQELCEQIEENKIQAITEKMIDDALSRTSVKGDDAKFFKYANEVLEMAKRKKRNTKPIERVITKYIKETNVDPNEFIDGDKDSFKTLDNLISKKSQRKSRPCKCVYAKKS</sequence>
<proteinExistence type="predicted"/>
<reference evidence="4" key="1">
    <citation type="submission" date="2022-01" db="EMBL/GenBank/DDBJ databases">
        <authorList>
            <person name="King R."/>
        </authorList>
    </citation>
    <scope>NUCLEOTIDE SEQUENCE</scope>
</reference>
<dbReference type="EMBL" id="OU892280">
    <property type="protein sequence ID" value="CAG9767453.1"/>
    <property type="molecule type" value="Genomic_DNA"/>
</dbReference>
<feature type="coiled-coil region" evidence="2">
    <location>
        <begin position="74"/>
        <end position="106"/>
    </location>
</feature>
<feature type="domain" description="Trichohyalin-plectin-homology" evidence="3">
    <location>
        <begin position="130"/>
        <end position="432"/>
    </location>
</feature>
<dbReference type="Proteomes" id="UP001152799">
    <property type="component" value="Chromosome 4"/>
</dbReference>
<keyword evidence="1 2" id="KW-0175">Coiled coil</keyword>
<dbReference type="InterPro" id="IPR039986">
    <property type="entry name" value="CFAP210"/>
</dbReference>
<gene>
    <name evidence="4" type="ORF">CEUTPL_LOCUS8018</name>
</gene>
<feature type="coiled-coil region" evidence="2">
    <location>
        <begin position="325"/>
        <end position="386"/>
    </location>
</feature>
<evidence type="ECO:0000256" key="1">
    <source>
        <dbReference type="ARBA" id="ARBA00023054"/>
    </source>
</evidence>
<protein>
    <recommendedName>
        <fullName evidence="3">Trichohyalin-plectin-homology domain-containing protein</fullName>
    </recommendedName>
</protein>
<feature type="coiled-coil region" evidence="2">
    <location>
        <begin position="157"/>
        <end position="260"/>
    </location>
</feature>